<dbReference type="Gene3D" id="2.40.50.1020">
    <property type="entry name" value="LytTr DNA-binding domain"/>
    <property type="match status" value="1"/>
</dbReference>
<protein>
    <submittedName>
        <fullName evidence="4">PAS domain S-box-containing protein</fullName>
    </submittedName>
</protein>
<keyword evidence="5" id="KW-1185">Reference proteome</keyword>
<proteinExistence type="predicted"/>
<feature type="region of interest" description="Disordered" evidence="1">
    <location>
        <begin position="108"/>
        <end position="130"/>
    </location>
</feature>
<dbReference type="InterPro" id="IPR035965">
    <property type="entry name" value="PAS-like_dom_sf"/>
</dbReference>
<dbReference type="Pfam" id="PF08448">
    <property type="entry name" value="PAS_4"/>
    <property type="match status" value="1"/>
</dbReference>
<dbReference type="InterPro" id="IPR013656">
    <property type="entry name" value="PAS_4"/>
</dbReference>
<dbReference type="AlphaFoldDB" id="A0A1G8ANS3"/>
<dbReference type="GO" id="GO:0003677">
    <property type="term" value="F:DNA binding"/>
    <property type="evidence" value="ECO:0007669"/>
    <property type="project" value="InterPro"/>
</dbReference>
<dbReference type="InterPro" id="IPR000014">
    <property type="entry name" value="PAS"/>
</dbReference>
<evidence type="ECO:0000313" key="5">
    <source>
        <dbReference type="Proteomes" id="UP000217076"/>
    </source>
</evidence>
<dbReference type="OrthoDB" id="9781059at2"/>
<dbReference type="STRING" id="83401.SAMN05421742_10560"/>
<dbReference type="SMART" id="SM00091">
    <property type="entry name" value="PAS"/>
    <property type="match status" value="1"/>
</dbReference>
<dbReference type="RefSeq" id="WP_092618539.1">
    <property type="nucleotide sequence ID" value="NZ_FNCV01000005.1"/>
</dbReference>
<feature type="domain" description="HTH LytTR-type" evidence="3">
    <location>
        <begin position="133"/>
        <end position="239"/>
    </location>
</feature>
<dbReference type="PROSITE" id="PS50112">
    <property type="entry name" value="PAS"/>
    <property type="match status" value="1"/>
</dbReference>
<dbReference type="PROSITE" id="PS50930">
    <property type="entry name" value="HTH_LYTTR"/>
    <property type="match status" value="1"/>
</dbReference>
<dbReference type="Proteomes" id="UP000217076">
    <property type="component" value="Unassembled WGS sequence"/>
</dbReference>
<evidence type="ECO:0000256" key="1">
    <source>
        <dbReference type="SAM" id="MobiDB-lite"/>
    </source>
</evidence>
<reference evidence="5" key="1">
    <citation type="submission" date="2016-10" db="EMBL/GenBank/DDBJ databases">
        <authorList>
            <person name="Varghese N."/>
            <person name="Submissions S."/>
        </authorList>
    </citation>
    <scope>NUCLEOTIDE SEQUENCE [LARGE SCALE GENOMIC DNA]</scope>
    <source>
        <strain evidence="5">930I</strain>
    </source>
</reference>
<accession>A0A1G8ANS3</accession>
<dbReference type="InterPro" id="IPR046947">
    <property type="entry name" value="LytR-like"/>
</dbReference>
<dbReference type="Pfam" id="PF04397">
    <property type="entry name" value="LytTR"/>
    <property type="match status" value="1"/>
</dbReference>
<dbReference type="GO" id="GO:0000156">
    <property type="term" value="F:phosphorelay response regulator activity"/>
    <property type="evidence" value="ECO:0007669"/>
    <property type="project" value="InterPro"/>
</dbReference>
<dbReference type="CDD" id="cd00130">
    <property type="entry name" value="PAS"/>
    <property type="match status" value="1"/>
</dbReference>
<evidence type="ECO:0000259" key="3">
    <source>
        <dbReference type="PROSITE" id="PS50930"/>
    </source>
</evidence>
<dbReference type="InterPro" id="IPR007492">
    <property type="entry name" value="LytTR_DNA-bd_dom"/>
</dbReference>
<dbReference type="SMART" id="SM00850">
    <property type="entry name" value="LytTR"/>
    <property type="match status" value="1"/>
</dbReference>
<organism evidence="4 5">
    <name type="scientific">Roseospirillum parvum</name>
    <dbReference type="NCBI Taxonomy" id="83401"/>
    <lineage>
        <taxon>Bacteria</taxon>
        <taxon>Pseudomonadati</taxon>
        <taxon>Pseudomonadota</taxon>
        <taxon>Alphaproteobacteria</taxon>
        <taxon>Rhodospirillales</taxon>
        <taxon>Rhodospirillaceae</taxon>
        <taxon>Roseospirillum</taxon>
    </lineage>
</organism>
<dbReference type="NCBIfam" id="TIGR00229">
    <property type="entry name" value="sensory_box"/>
    <property type="match status" value="1"/>
</dbReference>
<dbReference type="EMBL" id="FNCV01000005">
    <property type="protein sequence ID" value="SDH22712.1"/>
    <property type="molecule type" value="Genomic_DNA"/>
</dbReference>
<feature type="domain" description="PAS" evidence="2">
    <location>
        <begin position="1"/>
        <end position="52"/>
    </location>
</feature>
<dbReference type="SUPFAM" id="SSF55785">
    <property type="entry name" value="PYP-like sensor domain (PAS domain)"/>
    <property type="match status" value="1"/>
</dbReference>
<evidence type="ECO:0000313" key="4">
    <source>
        <dbReference type="EMBL" id="SDH22712.1"/>
    </source>
</evidence>
<sequence length="239" mass="25321">MEDFAYRLQRLEAGVVLLDAEARVAAVNPPAERLLGHDAATLIGRPISELHPPAARGKLDWLLKAAGEEAQTGLMVSLPGQVLVLKATRLAPAGVCLTLYPVAPHEAARGPMAPQETAPRNTTADSPPPLVKLPVSRGGAVALMALADVAYLRADGHYTAVAAVDGADGFCPRSLAELESRLDRAAFLRVHRSYMVNLGHATGVKRQSGRLMLVTSAARAPLVPVGRTRADLVRRLFAV</sequence>
<gene>
    <name evidence="4" type="ORF">SAMN05421742_10560</name>
</gene>
<evidence type="ECO:0000259" key="2">
    <source>
        <dbReference type="PROSITE" id="PS50112"/>
    </source>
</evidence>
<dbReference type="Gene3D" id="3.30.450.20">
    <property type="entry name" value="PAS domain"/>
    <property type="match status" value="1"/>
</dbReference>
<dbReference type="PANTHER" id="PTHR37299:SF1">
    <property type="entry name" value="STAGE 0 SPORULATION PROTEIN A HOMOLOG"/>
    <property type="match status" value="1"/>
</dbReference>
<name>A0A1G8ANS3_9PROT</name>
<dbReference type="PANTHER" id="PTHR37299">
    <property type="entry name" value="TRANSCRIPTIONAL REGULATOR-RELATED"/>
    <property type="match status" value="1"/>
</dbReference>